<accession>A0A0F9L5B2</accession>
<dbReference type="EMBL" id="LAZR01006908">
    <property type="protein sequence ID" value="KKM88833.1"/>
    <property type="molecule type" value="Genomic_DNA"/>
</dbReference>
<organism evidence="1">
    <name type="scientific">marine sediment metagenome</name>
    <dbReference type="NCBI Taxonomy" id="412755"/>
    <lineage>
        <taxon>unclassified sequences</taxon>
        <taxon>metagenomes</taxon>
        <taxon>ecological metagenomes</taxon>
    </lineage>
</organism>
<name>A0A0F9L5B2_9ZZZZ</name>
<feature type="non-terminal residue" evidence="1">
    <location>
        <position position="92"/>
    </location>
</feature>
<reference evidence="1" key="1">
    <citation type="journal article" date="2015" name="Nature">
        <title>Complex archaea that bridge the gap between prokaryotes and eukaryotes.</title>
        <authorList>
            <person name="Spang A."/>
            <person name="Saw J.H."/>
            <person name="Jorgensen S.L."/>
            <person name="Zaremba-Niedzwiedzka K."/>
            <person name="Martijn J."/>
            <person name="Lind A.E."/>
            <person name="van Eijk R."/>
            <person name="Schleper C."/>
            <person name="Guy L."/>
            <person name="Ettema T.J."/>
        </authorList>
    </citation>
    <scope>NUCLEOTIDE SEQUENCE</scope>
</reference>
<dbReference type="SUPFAM" id="SSF64496">
    <property type="entry name" value="DNA-binding domain of intron-encoded endonucleases"/>
    <property type="match status" value="1"/>
</dbReference>
<protein>
    <recommendedName>
        <fullName evidence="2">Nuclease associated modular domain-containing protein</fullName>
    </recommendedName>
</protein>
<proteinExistence type="predicted"/>
<sequence length="92" mass="10709">MDKLCECGCGKEIHFRKSHKYNGVPNFLLGHNPSFFKGKKLPRKLKRKISINTKKAMENPEIRKKISLAKKELIKEKNPFYGKLHSNKSKLL</sequence>
<dbReference type="AlphaFoldDB" id="A0A0F9L5B2"/>
<evidence type="ECO:0000313" key="1">
    <source>
        <dbReference type="EMBL" id="KKM88833.1"/>
    </source>
</evidence>
<gene>
    <name evidence="1" type="ORF">LCGC14_1254670</name>
</gene>
<comment type="caution">
    <text evidence="1">The sequence shown here is derived from an EMBL/GenBank/DDBJ whole genome shotgun (WGS) entry which is preliminary data.</text>
</comment>
<evidence type="ECO:0008006" key="2">
    <source>
        <dbReference type="Google" id="ProtNLM"/>
    </source>
</evidence>